<feature type="domain" description="Glutamate synthase" evidence="4">
    <location>
        <begin position="147"/>
        <end position="471"/>
    </location>
</feature>
<dbReference type="KEGG" id="ftv:CH67_985"/>
<dbReference type="InterPro" id="IPR027283">
    <property type="entry name" value="YerD"/>
</dbReference>
<dbReference type="OMA" id="CIGHPWE"/>
<dbReference type="GO" id="GO:0006537">
    <property type="term" value="P:glutamate biosynthetic process"/>
    <property type="evidence" value="ECO:0007669"/>
    <property type="project" value="InterPro"/>
</dbReference>
<reference evidence="5" key="1">
    <citation type="submission" date="2019-08" db="EMBL/GenBank/DDBJ databases">
        <authorList>
            <person name="Busch A."/>
        </authorList>
    </citation>
    <scope>NUCLEOTIDE SEQUENCE</scope>
    <source>
        <strain evidence="6">15T0085</strain>
        <strain evidence="5">17T1429</strain>
    </source>
</reference>
<dbReference type="KEGG" id="ftz:CH68_719"/>
<evidence type="ECO:0000313" key="5">
    <source>
        <dbReference type="EMBL" id="NDR88300.1"/>
    </source>
</evidence>
<comment type="similarity">
    <text evidence="1 2">Belongs to the glutamate synthase family.</text>
</comment>
<organism evidence="5">
    <name type="scientific">Francisella tularensis subsp. holarctica</name>
    <dbReference type="NCBI Taxonomy" id="119857"/>
    <lineage>
        <taxon>Bacteria</taxon>
        <taxon>Pseudomonadati</taxon>
        <taxon>Pseudomonadota</taxon>
        <taxon>Gammaproteobacteria</taxon>
        <taxon>Thiotrichales</taxon>
        <taxon>Francisellaceae</taxon>
        <taxon>Francisella</taxon>
    </lineage>
</organism>
<name>A0A0B3VBJ9_FRATU</name>
<keyword evidence="3" id="KW-1133">Transmembrane helix</keyword>
<protein>
    <submittedName>
        <fullName evidence="5">FMN-binding glutamate synthase family protein</fullName>
    </submittedName>
</protein>
<dbReference type="PANTHER" id="PTHR43819">
    <property type="entry name" value="ARCHAEAL-TYPE GLUTAMATE SYNTHASE [NADPH]"/>
    <property type="match status" value="1"/>
</dbReference>
<dbReference type="Pfam" id="PF01645">
    <property type="entry name" value="Glu_synthase"/>
    <property type="match status" value="1"/>
</dbReference>
<keyword evidence="3" id="KW-0812">Transmembrane</keyword>
<dbReference type="PIRSF" id="PIRSF500060">
    <property type="entry name" value="UCP500060"/>
    <property type="match status" value="1"/>
</dbReference>
<dbReference type="InterPro" id="IPR002932">
    <property type="entry name" value="Glu_synthdom"/>
</dbReference>
<gene>
    <name evidence="6" type="ORF">FWI86_01070</name>
    <name evidence="5" type="ORF">FWJ04_00875</name>
</gene>
<evidence type="ECO:0000256" key="1">
    <source>
        <dbReference type="ARBA" id="ARBA00009716"/>
    </source>
</evidence>
<feature type="transmembrane region" description="Helical" evidence="3">
    <location>
        <begin position="9"/>
        <end position="25"/>
    </location>
</feature>
<dbReference type="CDD" id="cd02808">
    <property type="entry name" value="GltS_FMN"/>
    <property type="match status" value="1"/>
</dbReference>
<proteinExistence type="inferred from homology"/>
<dbReference type="InterPro" id="IPR013785">
    <property type="entry name" value="Aldolase_TIM"/>
</dbReference>
<dbReference type="RefSeq" id="WP_010032166.1">
    <property type="nucleotide sequence ID" value="NZ_CP009693.1"/>
</dbReference>
<sequence length="528" mass="58334">MHISERRKWYIGFAVFVMVILLSLSLLHASIWFSIGFVAVLAVIAIYDVSQTKHSILRNFPIVGHMRYILEFLRPEIQQYFIADNESEKPFGRELRSTIYRRAKGINDTVAFGTEKDIYRVGYEWVTHSLMPKHLDEIETRVKIGGSDCKQPYMASHLNISAMSFGALSANAVMALNKGAKLGGFYQCTGEGGLTKYHLQGGDLVFQIGTGYFGCRTDDGKFSAEKFVEKANLDRVKMIEIKLSQGAKPSHGGVLPAAKITPEIAEIRGVSMGKDVLSPPAHSAFSTPIEFCYFIKQLRDLSNGKPIGFKLCIGSHVEFLAICKAMLETGIRPDFITVDGADGGTGAAPLEFSNHIGMPLEDSLIFVHNALVGCGLRDEIRIIASSKVATGFDMVRLFAMGADTCNSARAMMLAIGCIQSRQCNNNTCPVGVATQNPRLEKALVVEDKMYRVYNFHKVTIQSCLEIIGAMGLISTDDVEPENLKKRISVNEIKSYADLYDFIPERCLVDGNIPASFARSWEKARADSF</sequence>
<dbReference type="HOGENOM" id="CLU_026563_1_0_6"/>
<reference evidence="5" key="2">
    <citation type="submission" date="2020-02" db="EMBL/GenBank/DDBJ databases">
        <title>Using affinity propagation clustering for identifying bacterial clades and subclades with whole-genome sequences of Francisella tularensis.</title>
        <authorList>
            <person name="Homeier-Bachmann T."/>
            <person name="Abdel-Glil M.Y."/>
            <person name="Hackbart A."/>
            <person name="Hotzel H."/>
            <person name="Tomaso H."/>
        </authorList>
    </citation>
    <scope>NUCLEOTIDE SEQUENCE</scope>
    <source>
        <strain evidence="6">15T0085</strain>
        <strain evidence="5">17T1429</strain>
    </source>
</reference>
<dbReference type="PIRSF" id="PIRSF006429">
    <property type="entry name" value="GOGAT_lg_2"/>
    <property type="match status" value="1"/>
</dbReference>
<dbReference type="EMBL" id="JAAGJP010000004">
    <property type="protein sequence ID" value="NDS67749.1"/>
    <property type="molecule type" value="Genomic_DNA"/>
</dbReference>
<dbReference type="KEGG" id="ftc:DA46_11"/>
<dbReference type="GO" id="GO:0015930">
    <property type="term" value="F:glutamate synthase activity"/>
    <property type="evidence" value="ECO:0007669"/>
    <property type="project" value="InterPro"/>
</dbReference>
<evidence type="ECO:0000256" key="2">
    <source>
        <dbReference type="PIRNR" id="PIRNR006429"/>
    </source>
</evidence>
<dbReference type="SUPFAM" id="SSF51395">
    <property type="entry name" value="FMN-linked oxidoreductases"/>
    <property type="match status" value="1"/>
</dbReference>
<evidence type="ECO:0000313" key="6">
    <source>
        <dbReference type="EMBL" id="NDS67749.1"/>
    </source>
</evidence>
<dbReference type="InterPro" id="IPR024188">
    <property type="entry name" value="GltB"/>
</dbReference>
<evidence type="ECO:0000256" key="3">
    <source>
        <dbReference type="SAM" id="Phobius"/>
    </source>
</evidence>
<dbReference type="PANTHER" id="PTHR43819:SF1">
    <property type="entry name" value="ARCHAEAL-TYPE GLUTAMATE SYNTHASE [NADPH]"/>
    <property type="match status" value="1"/>
</dbReference>
<dbReference type="AlphaFoldDB" id="A0A0B3VBJ9"/>
<dbReference type="eggNOG" id="COG0069">
    <property type="taxonomic scope" value="Bacteria"/>
</dbReference>
<dbReference type="EMBL" id="JAAGKH010000003">
    <property type="protein sequence ID" value="NDR88300.1"/>
    <property type="molecule type" value="Genomic_DNA"/>
</dbReference>
<keyword evidence="3" id="KW-0472">Membrane</keyword>
<evidence type="ECO:0000259" key="4">
    <source>
        <dbReference type="Pfam" id="PF01645"/>
    </source>
</evidence>
<comment type="caution">
    <text evidence="5">The sequence shown here is derived from an EMBL/GenBank/DDBJ whole genome shotgun (WGS) entry which is preliminary data.</text>
</comment>
<accession>A0A0B3VBJ9</accession>
<dbReference type="Gene3D" id="3.20.20.70">
    <property type="entry name" value="Aldolase class I"/>
    <property type="match status" value="1"/>
</dbReference>